<keyword evidence="3" id="KW-0479">Metal-binding</keyword>
<dbReference type="EMBL" id="BGZO01000147">
    <property type="protein sequence ID" value="GBR77232.1"/>
    <property type="molecule type" value="Genomic_DNA"/>
</dbReference>
<dbReference type="Pfam" id="PF05681">
    <property type="entry name" value="Fumerase"/>
    <property type="match status" value="1"/>
</dbReference>
<keyword evidence="2" id="KW-0004">4Fe-4S</keyword>
<keyword evidence="4" id="KW-0408">Iron</keyword>
<keyword evidence="9" id="KW-1185">Reference proteome</keyword>
<feature type="domain" description="Fe-S hydro-lyase tartrate dehydratase alpha-type catalytic" evidence="7">
    <location>
        <begin position="2"/>
        <end position="60"/>
    </location>
</feature>
<keyword evidence="5" id="KW-0411">Iron-sulfur</keyword>
<evidence type="ECO:0000256" key="2">
    <source>
        <dbReference type="ARBA" id="ARBA00022485"/>
    </source>
</evidence>
<evidence type="ECO:0000313" key="9">
    <source>
        <dbReference type="Proteomes" id="UP000275925"/>
    </source>
</evidence>
<dbReference type="InterPro" id="IPR004646">
    <property type="entry name" value="Fe-S_hydro-lyase_TtdA-typ_cat"/>
</dbReference>
<keyword evidence="6" id="KW-0456">Lyase</keyword>
<evidence type="ECO:0000256" key="4">
    <source>
        <dbReference type="ARBA" id="ARBA00023004"/>
    </source>
</evidence>
<dbReference type="GO" id="GO:0046872">
    <property type="term" value="F:metal ion binding"/>
    <property type="evidence" value="ECO:0007669"/>
    <property type="project" value="UniProtKB-KW"/>
</dbReference>
<protein>
    <submittedName>
        <fullName evidence="8">Fumarate hydratase subunit alpha</fullName>
    </submittedName>
</protein>
<accession>A0A388TLA1</accession>
<dbReference type="Proteomes" id="UP000275925">
    <property type="component" value="Unassembled WGS sequence"/>
</dbReference>
<dbReference type="PANTHER" id="PTHR30389">
    <property type="entry name" value="FUMARATE HYDRATASE-RELATED"/>
    <property type="match status" value="1"/>
</dbReference>
<evidence type="ECO:0000256" key="6">
    <source>
        <dbReference type="ARBA" id="ARBA00023239"/>
    </source>
</evidence>
<evidence type="ECO:0000256" key="1">
    <source>
        <dbReference type="ARBA" id="ARBA00008876"/>
    </source>
</evidence>
<proteinExistence type="inferred from homology"/>
<evidence type="ECO:0000259" key="7">
    <source>
        <dbReference type="Pfam" id="PF05681"/>
    </source>
</evidence>
<reference evidence="8 9" key="1">
    <citation type="journal article" date="2019" name="ISME J.">
        <title>Genome analyses of uncultured TG2/ZB3 bacteria in 'Margulisbacteria' specifically attached to ectosymbiotic spirochetes of protists in the termite gut.</title>
        <authorList>
            <person name="Utami Y.D."/>
            <person name="Kuwahara H."/>
            <person name="Igai K."/>
            <person name="Murakami T."/>
            <person name="Sugaya K."/>
            <person name="Morikawa T."/>
            <person name="Nagura Y."/>
            <person name="Yuki M."/>
            <person name="Deevong P."/>
            <person name="Inoue T."/>
            <person name="Kihara K."/>
            <person name="Lo N."/>
            <person name="Yamada A."/>
            <person name="Ohkuma M."/>
            <person name="Hongoh Y."/>
        </authorList>
    </citation>
    <scope>NUCLEOTIDE SEQUENCE [LARGE SCALE GENOMIC DNA]</scope>
    <source>
        <strain evidence="8">NkOx7-02</strain>
    </source>
</reference>
<dbReference type="AlphaFoldDB" id="A0A388TLA1"/>
<gene>
    <name evidence="8" type="primary">fumA</name>
    <name evidence="8" type="ORF">NO2_1646</name>
</gene>
<dbReference type="InterPro" id="IPR051208">
    <property type="entry name" value="Class-I_Fumarase/Tartrate_DH"/>
</dbReference>
<comment type="caution">
    <text evidence="8">The sequence shown here is derived from an EMBL/GenBank/DDBJ whole genome shotgun (WGS) entry which is preliminary data.</text>
</comment>
<comment type="similarity">
    <text evidence="1">Belongs to the class-I fumarase family.</text>
</comment>
<sequence>NYAALEKEILQEINKLNIGPAGYGGITTALAAQILTAPCHIASLPLAVNIQCHAARHCEIVV</sequence>
<dbReference type="GO" id="GO:0016829">
    <property type="term" value="F:lyase activity"/>
    <property type="evidence" value="ECO:0007669"/>
    <property type="project" value="UniProtKB-KW"/>
</dbReference>
<name>A0A388TLA1_9BACT</name>
<evidence type="ECO:0000256" key="5">
    <source>
        <dbReference type="ARBA" id="ARBA00023014"/>
    </source>
</evidence>
<dbReference type="PANTHER" id="PTHR30389:SF17">
    <property type="entry name" value="L(+)-TARTRATE DEHYDRATASE SUBUNIT ALPHA-RELATED"/>
    <property type="match status" value="1"/>
</dbReference>
<dbReference type="GO" id="GO:0051539">
    <property type="term" value="F:4 iron, 4 sulfur cluster binding"/>
    <property type="evidence" value="ECO:0007669"/>
    <property type="project" value="UniProtKB-KW"/>
</dbReference>
<evidence type="ECO:0000256" key="3">
    <source>
        <dbReference type="ARBA" id="ARBA00022723"/>
    </source>
</evidence>
<evidence type="ECO:0000313" key="8">
    <source>
        <dbReference type="EMBL" id="GBR77232.1"/>
    </source>
</evidence>
<organism evidence="8 9">
    <name type="scientific">Candidatus Termititenax persephonae</name>
    <dbReference type="NCBI Taxonomy" id="2218525"/>
    <lineage>
        <taxon>Bacteria</taxon>
        <taxon>Bacillati</taxon>
        <taxon>Candidatus Margulisiibacteriota</taxon>
        <taxon>Candidatus Termititenacia</taxon>
        <taxon>Candidatus Termititenacales</taxon>
        <taxon>Candidatus Termititenacaceae</taxon>
        <taxon>Candidatus Termititenax</taxon>
    </lineage>
</organism>
<feature type="non-terminal residue" evidence="8">
    <location>
        <position position="1"/>
    </location>
</feature>